<evidence type="ECO:0000256" key="2">
    <source>
        <dbReference type="SAM" id="Coils"/>
    </source>
</evidence>
<sequence length="193" mass="22844">MLEQKNGEIKHLSGEIRNLEKFKTTLNEEVNELQYRQEQLELLNSNLMRQVERLKEEKEEREKEAVSYCNALEKARVANQDLQVQLDQALQQALDPNSKGNSLFAEVEDRRAAMERQFISMKVKYQSLKKQNAFNREQMQRMKLQIATLLQMKGSQTESEQQERLFAMLEQKNGEIKHLSGEIRNLEKFKQRK</sequence>
<reference evidence="4" key="1">
    <citation type="submission" date="2025-08" db="UniProtKB">
        <authorList>
            <consortium name="RefSeq"/>
        </authorList>
    </citation>
    <scope>IDENTIFICATION</scope>
    <source>
        <tissue evidence="4">Muscle</tissue>
    </source>
</reference>
<protein>
    <submittedName>
        <fullName evidence="4">Protein Spindly</fullName>
    </submittedName>
</protein>
<proteinExistence type="predicted"/>
<dbReference type="GO" id="GO:0000940">
    <property type="term" value="C:outer kinetochore"/>
    <property type="evidence" value="ECO:0007669"/>
    <property type="project" value="TreeGrafter"/>
</dbReference>
<evidence type="ECO:0000256" key="1">
    <source>
        <dbReference type="ARBA" id="ARBA00023054"/>
    </source>
</evidence>
<dbReference type="GeneID" id="109379372"/>
<evidence type="ECO:0000313" key="4">
    <source>
        <dbReference type="RefSeq" id="XP_019491479.1"/>
    </source>
</evidence>
<gene>
    <name evidence="4" type="primary">SPDL1</name>
</gene>
<dbReference type="AlphaFoldDB" id="A0A8B7QRR2"/>
<dbReference type="RefSeq" id="XP_019491479.1">
    <property type="nucleotide sequence ID" value="XM_019635934.1"/>
</dbReference>
<dbReference type="KEGG" id="hai:109379372"/>
<dbReference type="GO" id="GO:0007080">
    <property type="term" value="P:mitotic metaphase chromosome alignment"/>
    <property type="evidence" value="ECO:0007669"/>
    <property type="project" value="TreeGrafter"/>
</dbReference>
<name>A0A8B7QRR2_HIPAR</name>
<dbReference type="Proteomes" id="UP000694851">
    <property type="component" value="Unplaced"/>
</dbReference>
<evidence type="ECO:0000313" key="3">
    <source>
        <dbReference type="Proteomes" id="UP000694851"/>
    </source>
</evidence>
<keyword evidence="1 2" id="KW-0175">Coiled coil</keyword>
<organism evidence="3 4">
    <name type="scientific">Hipposideros armiger</name>
    <name type="common">Great Himalayan leaf-nosed bat</name>
    <dbReference type="NCBI Taxonomy" id="186990"/>
    <lineage>
        <taxon>Eukaryota</taxon>
        <taxon>Metazoa</taxon>
        <taxon>Chordata</taxon>
        <taxon>Craniata</taxon>
        <taxon>Vertebrata</taxon>
        <taxon>Euteleostomi</taxon>
        <taxon>Mammalia</taxon>
        <taxon>Eutheria</taxon>
        <taxon>Laurasiatheria</taxon>
        <taxon>Chiroptera</taxon>
        <taxon>Yinpterochiroptera</taxon>
        <taxon>Rhinolophoidea</taxon>
        <taxon>Hipposideridae</taxon>
        <taxon>Hipposideros</taxon>
    </lineage>
</organism>
<feature type="coiled-coil region" evidence="2">
    <location>
        <begin position="2"/>
        <end position="92"/>
    </location>
</feature>
<dbReference type="Gene3D" id="1.20.5.1700">
    <property type="match status" value="1"/>
</dbReference>
<dbReference type="CTD" id="54908"/>
<dbReference type="PANTHER" id="PTHR32123">
    <property type="entry name" value="BICD FAMILY-LIKE CARGO ADAPTER"/>
    <property type="match status" value="1"/>
</dbReference>
<dbReference type="GO" id="GO:0043515">
    <property type="term" value="F:kinetochore binding"/>
    <property type="evidence" value="ECO:0007669"/>
    <property type="project" value="TreeGrafter"/>
</dbReference>
<dbReference type="PANTHER" id="PTHR32123:SF9">
    <property type="entry name" value="PROTEIN SPINDLY"/>
    <property type="match status" value="1"/>
</dbReference>
<dbReference type="GO" id="GO:0034501">
    <property type="term" value="P:protein localization to kinetochore"/>
    <property type="evidence" value="ECO:0007669"/>
    <property type="project" value="TreeGrafter"/>
</dbReference>
<dbReference type="GO" id="GO:0000132">
    <property type="term" value="P:establishment of mitotic spindle orientation"/>
    <property type="evidence" value="ECO:0007669"/>
    <property type="project" value="TreeGrafter"/>
</dbReference>
<dbReference type="GO" id="GO:0000922">
    <property type="term" value="C:spindle pole"/>
    <property type="evidence" value="ECO:0007669"/>
    <property type="project" value="TreeGrafter"/>
</dbReference>
<dbReference type="OrthoDB" id="2121607at2759"/>
<keyword evidence="3" id="KW-1185">Reference proteome</keyword>
<dbReference type="InterPro" id="IPR051149">
    <property type="entry name" value="Spindly/BICDR_Dynein_Adapter"/>
</dbReference>
<accession>A0A8B7QRR2</accession>